<feature type="domain" description="Phage tail tape measure protein" evidence="3">
    <location>
        <begin position="108"/>
        <end position="293"/>
    </location>
</feature>
<dbReference type="PANTHER" id="PTHR37813:SF1">
    <property type="entry name" value="FELS-2 PROPHAGE PROTEIN"/>
    <property type="match status" value="1"/>
</dbReference>
<dbReference type="Pfam" id="PF10145">
    <property type="entry name" value="PhageMin_Tail"/>
    <property type="match status" value="1"/>
</dbReference>
<dbReference type="InterPro" id="IPR010090">
    <property type="entry name" value="Phage_tape_meas"/>
</dbReference>
<keyword evidence="2" id="KW-0175">Coiled coil</keyword>
<dbReference type="Proteomes" id="UP000241538">
    <property type="component" value="Chromosome"/>
</dbReference>
<feature type="coiled-coil region" evidence="2">
    <location>
        <begin position="414"/>
        <end position="441"/>
    </location>
</feature>
<evidence type="ECO:0000313" key="5">
    <source>
        <dbReference type="Proteomes" id="UP000241538"/>
    </source>
</evidence>
<evidence type="ECO:0000313" key="4">
    <source>
        <dbReference type="EMBL" id="AVV37836.1"/>
    </source>
</evidence>
<keyword evidence="1" id="KW-1188">Viral release from host cell</keyword>
<dbReference type="RefSeq" id="WP_107319694.1">
    <property type="nucleotide sequence ID" value="NZ_CP028349.1"/>
</dbReference>
<dbReference type="NCBIfam" id="TIGR01760">
    <property type="entry name" value="tape_meas_TP901"/>
    <property type="match status" value="1"/>
</dbReference>
<proteinExistence type="predicted"/>
<gene>
    <name evidence="4" type="ORF">C9381_11805</name>
</gene>
<name>A0AAN1TVX0_9GAMM</name>
<reference evidence="4 5" key="1">
    <citation type="journal article" date="2018" name="Int J Genomics">
        <title>Comparative Genomics Analysis of Plasmid pPV989-94 from a Clinical Isolate of Pantoea vagans PV989.</title>
        <authorList>
            <person name="Xu L."/>
            <person name="Yin M."/>
            <person name="Zhu T."/>
            <person name="Lu J."/>
            <person name="Bao Q."/>
        </authorList>
    </citation>
    <scope>NUCLEOTIDE SEQUENCE [LARGE SCALE GENOMIC DNA]</scope>
    <source>
        <strain evidence="4 5">PV989</strain>
    </source>
</reference>
<evidence type="ECO:0000256" key="2">
    <source>
        <dbReference type="SAM" id="Coils"/>
    </source>
</evidence>
<dbReference type="PANTHER" id="PTHR37813">
    <property type="entry name" value="FELS-2 PROPHAGE PROTEIN"/>
    <property type="match status" value="1"/>
</dbReference>
<dbReference type="AlphaFoldDB" id="A0AAN1TVX0"/>
<organism evidence="4 5">
    <name type="scientific">Pantoea vagans</name>
    <dbReference type="NCBI Taxonomy" id="470934"/>
    <lineage>
        <taxon>Bacteria</taxon>
        <taxon>Pseudomonadati</taxon>
        <taxon>Pseudomonadota</taxon>
        <taxon>Gammaproteobacteria</taxon>
        <taxon>Enterobacterales</taxon>
        <taxon>Erwiniaceae</taxon>
        <taxon>Pantoea</taxon>
    </lineage>
</organism>
<protein>
    <submittedName>
        <fullName evidence="4">Phage tail tape measure protein</fullName>
    </submittedName>
</protein>
<evidence type="ECO:0000256" key="1">
    <source>
        <dbReference type="ARBA" id="ARBA00022612"/>
    </source>
</evidence>
<evidence type="ECO:0000259" key="3">
    <source>
        <dbReference type="Pfam" id="PF10145"/>
    </source>
</evidence>
<accession>A0AAN1TVX0</accession>
<sequence>MADVASLAVGLHLNAANFKSQLVSAYGDAGKQSRQFNRQAQDDAKKTEEAYGRVNAAVRGLAGRIAGLAGVGLSLGTIIQTSRQYSQALSDLSSITGATGNKLRDLDAAAQQMGRTTEYSASQAVEALKLMASAKPELLDTADGLQKATNSALLLAQAGGSTLPDATRTLALSLNQFGAGAEQADRYINVLAAGAKFGASEINDTAAAIKNGGVAAAQAGIGFETLNAAIQVLASREIKGGEAGTALRNIILSLEKGTDKTLKPSVVGLSKALENLAGKNLSTAQAVKLFGVENINAASILTGNRGKIDELTKSLTGTQTAHEQAAIRVNNLNGDLMGLTSAFEGLIIKVGQSGSGPLRSGIQVISEGINKLSDNFNAIASVALYTLIPVLSTKLTAGLRENISGWAANEAAVRKNALQQAETAKQTIAAAQATRQQAQEEARYLGTRTAANAAAGINVGYQKEQVALSRTIRESRIAETAATERLATANAQLSVTARAASVASGLARGALSLIGGPVGAAMLAGSALLYFHEQAKQARQSAIDLKGAVIETTAALMQMSDKQLSVKQLDLQDQYENQVTQRNQLIKEIQDADSRIDSLKGFDPFGQLAGVEKGKTRAEADLESVNGGLKTLKDNMENVDKARFLVKTGIADSAKNLKSDVQAATAAAAEAGKVASPWGGEDPAKADKKGAQALKQFTALRNEIEQANASSLEKINLQEKVSQEKILKDAKAAGVSQSEVQRVLTLNTTNYQRQRQELAEQYSPAKAIIRQESEASRNLKELYDARLVTEQEYQSARITLANDSAQKMIQTQASQAAAPKLNIAGEVDPVAQLQNQLVQQQSLYTAYYENSRLNKDQYEALMQKSSRDSADAQYQAALNLYAGQSTLNKGIVSLAETAAERTTNSLTGLLTGTQSFRESLSNLFASLAQSVIKSLVEMTAQALLTKTVLSSFMSFGGAAVGAVGTGAAASAGSTGAMGMSTSFQAYDGGGFTGTGGKYDPAGVVHKGEFVFTKEATERIGVENLYGMMRGYASGGLVDTPTERPAALPGSGRSGGNTIIQVDAPVTIMQEGGAGDASATGTSAVASQLKSIVQQTITDRLRKEISPGGILYSGRS</sequence>
<dbReference type="EMBL" id="CP028349">
    <property type="protein sequence ID" value="AVV37836.1"/>
    <property type="molecule type" value="Genomic_DNA"/>
</dbReference>